<dbReference type="Gene3D" id="3.40.250.10">
    <property type="entry name" value="Rhodanese-like domain"/>
    <property type="match status" value="1"/>
</dbReference>
<keyword evidence="1" id="KW-0479">Metal-binding</keyword>
<dbReference type="SUPFAM" id="SSF52821">
    <property type="entry name" value="Rhodanese/Cell cycle control phosphatase"/>
    <property type="match status" value="1"/>
</dbReference>
<dbReference type="GO" id="GO:0046872">
    <property type="term" value="F:metal ion binding"/>
    <property type="evidence" value="ECO:0007669"/>
    <property type="project" value="UniProtKB-KW"/>
</dbReference>
<feature type="non-terminal residue" evidence="3">
    <location>
        <position position="312"/>
    </location>
</feature>
<dbReference type="GO" id="GO:0006749">
    <property type="term" value="P:glutathione metabolic process"/>
    <property type="evidence" value="ECO:0007669"/>
    <property type="project" value="InterPro"/>
</dbReference>
<evidence type="ECO:0000313" key="3">
    <source>
        <dbReference type="EMBL" id="HAR54558.1"/>
    </source>
</evidence>
<dbReference type="SMART" id="SM00849">
    <property type="entry name" value="Lactamase_B"/>
    <property type="match status" value="1"/>
</dbReference>
<dbReference type="InterPro" id="IPR051682">
    <property type="entry name" value="Mito_Persulfide_Diox"/>
</dbReference>
<evidence type="ECO:0000259" key="2">
    <source>
        <dbReference type="PROSITE" id="PS50206"/>
    </source>
</evidence>
<dbReference type="GO" id="GO:0070813">
    <property type="term" value="P:hydrogen sulfide metabolic process"/>
    <property type="evidence" value="ECO:0007669"/>
    <property type="project" value="TreeGrafter"/>
</dbReference>
<sequence>MTVRFEQILADGVAECSYLLGDDATGTAVVVDPTPDVEIYLETARKYGLSITHVFETHIHADFMSGARELVARLGGAPALCVSVEGGAEYAFEHTALRDGDAFRFGDLRIKTRHTPGHTPEHVSFFLYEGDKEEPWGVLSGDSFFVDSVGRPDLLGEEQTEELTRQLFDTVQEIYMALDDGVIIYPCHAAGSACGPDIGDRMSTTVGYERAHNPYAQITEFDAFRETMQQDAPPVPTHYPRLKKVNAKGPEVLGNLPRIPALVPEKFAEEMGGGQLLDTRDMLGFGSGHIAGALNIAGQPEMSVWAGWLLDP</sequence>
<reference evidence="3 4" key="1">
    <citation type="journal article" date="2018" name="Nat. Biotechnol.">
        <title>A standardized bacterial taxonomy based on genome phylogeny substantially revises the tree of life.</title>
        <authorList>
            <person name="Parks D.H."/>
            <person name="Chuvochina M."/>
            <person name="Waite D.W."/>
            <person name="Rinke C."/>
            <person name="Skarshewski A."/>
            <person name="Chaumeil P.A."/>
            <person name="Hugenholtz P."/>
        </authorList>
    </citation>
    <scope>NUCLEOTIDE SEQUENCE [LARGE SCALE GENOMIC DNA]</scope>
    <source>
        <strain evidence="3">UBA9169</strain>
    </source>
</reference>
<dbReference type="Pfam" id="PF00753">
    <property type="entry name" value="Lactamase_B"/>
    <property type="match status" value="1"/>
</dbReference>
<gene>
    <name evidence="3" type="ORF">DCS45_22190</name>
</gene>
<dbReference type="PROSITE" id="PS50206">
    <property type="entry name" value="RHODANESE_3"/>
    <property type="match status" value="1"/>
</dbReference>
<evidence type="ECO:0000256" key="1">
    <source>
        <dbReference type="ARBA" id="ARBA00022723"/>
    </source>
</evidence>
<dbReference type="AlphaFoldDB" id="A0A348WJ46"/>
<dbReference type="EMBL" id="DMVW01000215">
    <property type="protein sequence ID" value="HAR54558.1"/>
    <property type="molecule type" value="Genomic_DNA"/>
</dbReference>
<dbReference type="PANTHER" id="PTHR43084:SF1">
    <property type="entry name" value="PERSULFIDE DIOXYGENASE ETHE1, MITOCHONDRIAL"/>
    <property type="match status" value="1"/>
</dbReference>
<name>A0A348WJ46_9RHOB</name>
<dbReference type="Proteomes" id="UP000264719">
    <property type="component" value="Unassembled WGS sequence"/>
</dbReference>
<evidence type="ECO:0000313" key="4">
    <source>
        <dbReference type="Proteomes" id="UP000264719"/>
    </source>
</evidence>
<dbReference type="Gene3D" id="3.60.15.10">
    <property type="entry name" value="Ribonuclease Z/Hydroxyacylglutathione hydrolase-like"/>
    <property type="match status" value="1"/>
</dbReference>
<dbReference type="InterPro" id="IPR001279">
    <property type="entry name" value="Metallo-B-lactamas"/>
</dbReference>
<accession>A0A348WJ46</accession>
<dbReference type="GO" id="GO:0050313">
    <property type="term" value="F:sulfur dioxygenase activity"/>
    <property type="evidence" value="ECO:0007669"/>
    <property type="project" value="InterPro"/>
</dbReference>
<keyword evidence="3" id="KW-0378">Hydrolase</keyword>
<comment type="caution">
    <text evidence="3">The sequence shown here is derived from an EMBL/GenBank/DDBJ whole genome shotgun (WGS) entry which is preliminary data.</text>
</comment>
<dbReference type="PANTHER" id="PTHR43084">
    <property type="entry name" value="PERSULFIDE DIOXYGENASE ETHE1"/>
    <property type="match status" value="1"/>
</dbReference>
<dbReference type="InterPro" id="IPR044528">
    <property type="entry name" value="POD-like_MBL-fold"/>
</dbReference>
<dbReference type="CDD" id="cd07724">
    <property type="entry name" value="POD-like_MBL-fold"/>
    <property type="match status" value="1"/>
</dbReference>
<organism evidence="3 4">
    <name type="scientific">Roseovarius nubinhibens</name>
    <dbReference type="NCBI Taxonomy" id="314263"/>
    <lineage>
        <taxon>Bacteria</taxon>
        <taxon>Pseudomonadati</taxon>
        <taxon>Pseudomonadota</taxon>
        <taxon>Alphaproteobacteria</taxon>
        <taxon>Rhodobacterales</taxon>
        <taxon>Roseobacteraceae</taxon>
        <taxon>Roseovarius</taxon>
    </lineage>
</organism>
<proteinExistence type="predicted"/>
<dbReference type="InterPro" id="IPR036873">
    <property type="entry name" value="Rhodanese-like_dom_sf"/>
</dbReference>
<dbReference type="InterPro" id="IPR036866">
    <property type="entry name" value="RibonucZ/Hydroxyglut_hydro"/>
</dbReference>
<protein>
    <submittedName>
        <fullName evidence="3">MBL fold metallo-hydrolase</fullName>
    </submittedName>
</protein>
<dbReference type="InterPro" id="IPR001763">
    <property type="entry name" value="Rhodanese-like_dom"/>
</dbReference>
<dbReference type="SUPFAM" id="SSF56281">
    <property type="entry name" value="Metallo-hydrolase/oxidoreductase"/>
    <property type="match status" value="1"/>
</dbReference>
<dbReference type="FunFam" id="3.60.15.10:FF:000030">
    <property type="entry name" value="Metallo-beta-lactamase family protein"/>
    <property type="match status" value="1"/>
</dbReference>
<dbReference type="GO" id="GO:0016787">
    <property type="term" value="F:hydrolase activity"/>
    <property type="evidence" value="ECO:0007669"/>
    <property type="project" value="UniProtKB-KW"/>
</dbReference>
<feature type="domain" description="Rhodanese" evidence="2">
    <location>
        <begin position="270"/>
        <end position="296"/>
    </location>
</feature>